<gene>
    <name evidence="1" type="ORF">E1O70_03440</name>
</gene>
<keyword evidence="2" id="KW-1185">Reference proteome</keyword>
<dbReference type="InterPro" id="IPR027434">
    <property type="entry name" value="Homing_endonucl"/>
</dbReference>
<organism evidence="1 2">
    <name type="scientific">Cellulosimicrobium funkei</name>
    <dbReference type="NCBI Taxonomy" id="264251"/>
    <lineage>
        <taxon>Bacteria</taxon>
        <taxon>Bacillati</taxon>
        <taxon>Actinomycetota</taxon>
        <taxon>Actinomycetes</taxon>
        <taxon>Micrococcales</taxon>
        <taxon>Promicromonosporaceae</taxon>
        <taxon>Cellulosimicrobium</taxon>
    </lineage>
</organism>
<evidence type="ECO:0000313" key="1">
    <source>
        <dbReference type="EMBL" id="TFF16457.1"/>
    </source>
</evidence>
<dbReference type="GeneID" id="95683539"/>
<protein>
    <recommendedName>
        <fullName evidence="3">Homing endonuclease LAGLIDADG domain-containing protein</fullName>
    </recommendedName>
</protein>
<comment type="caution">
    <text evidence="1">The sequence shown here is derived from an EMBL/GenBank/DDBJ whole genome shotgun (WGS) entry which is preliminary data.</text>
</comment>
<dbReference type="AlphaFoldDB" id="A0A4Y8R4P1"/>
<name>A0A4Y8R4P1_9MICO</name>
<dbReference type="Proteomes" id="UP000298003">
    <property type="component" value="Unassembled WGS sequence"/>
</dbReference>
<evidence type="ECO:0000313" key="2">
    <source>
        <dbReference type="Proteomes" id="UP000298003"/>
    </source>
</evidence>
<sequence>MFWDARRPEIAYLVGLLQTDGCHDGDPDRKGRIALELAVRDRDVLDGISSLLPCYSSVRLRHRTTNFSSDHVSATLGFFDQTARRELAALGVTPGRKSSTIGPPPAPFAEADYTRGILDGDGSVGFTKTGMPFISLATASPSLAAYFCSVIAEVCGVRRSAKPNARDGVMNIMVANVAAATLARWAWYSPDALCIGRKRRLAEAVAAWRPEPGRESRYAIVRKGWTPDQDAIALELPLEEAAATLGRSVRSVSVRRWRLSTQHSAGNAG</sequence>
<dbReference type="Gene3D" id="3.10.28.10">
    <property type="entry name" value="Homing endonucleases"/>
    <property type="match status" value="1"/>
</dbReference>
<dbReference type="RefSeq" id="WP_061267389.1">
    <property type="nucleotide sequence ID" value="NZ_SOZH01000003.1"/>
</dbReference>
<proteinExistence type="predicted"/>
<reference evidence="1 2" key="1">
    <citation type="submission" date="2019-03" db="EMBL/GenBank/DDBJ databases">
        <title>Cellulosimicrobium funkei JCM14302 Assembly.</title>
        <authorList>
            <person name="Dou T."/>
        </authorList>
    </citation>
    <scope>NUCLEOTIDE SEQUENCE [LARGE SCALE GENOMIC DNA]</scope>
    <source>
        <strain evidence="1 2">JCM 14302</strain>
    </source>
</reference>
<accession>A0A4Y8R4P1</accession>
<dbReference type="EMBL" id="SOZH01000003">
    <property type="protein sequence ID" value="TFF16457.1"/>
    <property type="molecule type" value="Genomic_DNA"/>
</dbReference>
<evidence type="ECO:0008006" key="3">
    <source>
        <dbReference type="Google" id="ProtNLM"/>
    </source>
</evidence>